<keyword evidence="2" id="KW-1185">Reference proteome</keyword>
<dbReference type="AlphaFoldDB" id="A0A4D6LML9"/>
<sequence length="60" mass="6566">MPFRATTQGMPRAALGEACFQIAWLGTCVVRRQAPLKLLSTGTAWRDNPCRQGPQAPKLP</sequence>
<proteinExistence type="predicted"/>
<gene>
    <name evidence="1" type="ORF">DEO72_LG4g664</name>
</gene>
<organism evidence="1 2">
    <name type="scientific">Vigna unguiculata</name>
    <name type="common">Cowpea</name>
    <dbReference type="NCBI Taxonomy" id="3917"/>
    <lineage>
        <taxon>Eukaryota</taxon>
        <taxon>Viridiplantae</taxon>
        <taxon>Streptophyta</taxon>
        <taxon>Embryophyta</taxon>
        <taxon>Tracheophyta</taxon>
        <taxon>Spermatophyta</taxon>
        <taxon>Magnoliopsida</taxon>
        <taxon>eudicotyledons</taxon>
        <taxon>Gunneridae</taxon>
        <taxon>Pentapetalae</taxon>
        <taxon>rosids</taxon>
        <taxon>fabids</taxon>
        <taxon>Fabales</taxon>
        <taxon>Fabaceae</taxon>
        <taxon>Papilionoideae</taxon>
        <taxon>50 kb inversion clade</taxon>
        <taxon>NPAAA clade</taxon>
        <taxon>indigoferoid/millettioid clade</taxon>
        <taxon>Phaseoleae</taxon>
        <taxon>Vigna</taxon>
    </lineage>
</organism>
<protein>
    <submittedName>
        <fullName evidence="1">Uncharacterized protein</fullName>
    </submittedName>
</protein>
<dbReference type="Proteomes" id="UP000501690">
    <property type="component" value="Linkage Group LG4"/>
</dbReference>
<accession>A0A4D6LML9</accession>
<name>A0A4D6LML9_VIGUN</name>
<dbReference type="EMBL" id="CP039348">
    <property type="protein sequence ID" value="QCD89718.1"/>
    <property type="molecule type" value="Genomic_DNA"/>
</dbReference>
<reference evidence="1 2" key="1">
    <citation type="submission" date="2019-04" db="EMBL/GenBank/DDBJ databases">
        <title>An improved genome assembly and genetic linkage map for asparagus bean, Vigna unguiculata ssp. sesquipedialis.</title>
        <authorList>
            <person name="Xia Q."/>
            <person name="Zhang R."/>
            <person name="Dong Y."/>
        </authorList>
    </citation>
    <scope>NUCLEOTIDE SEQUENCE [LARGE SCALE GENOMIC DNA]</scope>
    <source>
        <tissue evidence="1">Leaf</tissue>
    </source>
</reference>
<evidence type="ECO:0000313" key="2">
    <source>
        <dbReference type="Proteomes" id="UP000501690"/>
    </source>
</evidence>
<evidence type="ECO:0000313" key="1">
    <source>
        <dbReference type="EMBL" id="QCD89718.1"/>
    </source>
</evidence>